<evidence type="ECO:0000313" key="9">
    <source>
        <dbReference type="Proteomes" id="UP000294853"/>
    </source>
</evidence>
<dbReference type="EMBL" id="CP038436">
    <property type="protein sequence ID" value="QBX56024.1"/>
    <property type="molecule type" value="Genomic_DNA"/>
</dbReference>
<dbReference type="RefSeq" id="WP_135268015.1">
    <property type="nucleotide sequence ID" value="NZ_CP038436.1"/>
</dbReference>
<gene>
    <name evidence="8" type="ORF">EXE58_11495</name>
</gene>
<dbReference type="OrthoDB" id="3556991at2"/>
<dbReference type="Pfam" id="PF01899">
    <property type="entry name" value="MNHE"/>
    <property type="match status" value="1"/>
</dbReference>
<keyword evidence="6 7" id="KW-0472">Membrane</keyword>
<sequence length="169" mass="18802">MRPSLQPSVIVWLTLVWTGLWGDISVLVVLSGVVVAVVVCVVFPMPPLGMNLRVHPLHLAWLVTRFLWDVLVASAQVAWTTLQLHRQPRNAVIEVDLTTHSDFVLTIVAEMVSLVPGSLVVEARRSTHSLFLHVLDARDTAGVEKMRRQVFALERRVLRAFGTPEEAAS</sequence>
<evidence type="ECO:0000256" key="6">
    <source>
        <dbReference type="ARBA" id="ARBA00023136"/>
    </source>
</evidence>
<dbReference type="PANTHER" id="PTHR34584:SF1">
    <property type="entry name" value="NA(+)_H(+) ANTIPORTER SUBUNIT E1"/>
    <property type="match status" value="1"/>
</dbReference>
<reference evidence="8 9" key="1">
    <citation type="submission" date="2019-03" db="EMBL/GenBank/DDBJ databases">
        <title>Three New Species of Nocardioides, Nocardioides euryhalodurans sp. nov., Nocardioides seonyuensis sp. nov. and Nocardioides eburneoflavus sp. nov. Iolated from Soil.</title>
        <authorList>
            <person name="Roh S.G."/>
            <person name="Lee C."/>
            <person name="Kim M.-K."/>
            <person name="Kim S.B."/>
        </authorList>
    </citation>
    <scope>NUCLEOTIDE SEQUENCE [LARGE SCALE GENOMIC DNA]</scope>
    <source>
        <strain evidence="8 9">MMS17-SY207-3</strain>
    </source>
</reference>
<dbReference type="Proteomes" id="UP000294853">
    <property type="component" value="Chromosome"/>
</dbReference>
<dbReference type="GO" id="GO:0005886">
    <property type="term" value="C:plasma membrane"/>
    <property type="evidence" value="ECO:0007669"/>
    <property type="project" value="UniProtKB-SubCell"/>
</dbReference>
<evidence type="ECO:0000313" key="8">
    <source>
        <dbReference type="EMBL" id="QBX56024.1"/>
    </source>
</evidence>
<dbReference type="KEGG" id="nsn:EXE58_11495"/>
<accession>A0A4P7IFH1</accession>
<proteinExistence type="inferred from homology"/>
<name>A0A4P7IFH1_9ACTN</name>
<keyword evidence="5 7" id="KW-1133">Transmembrane helix</keyword>
<comment type="similarity">
    <text evidence="2">Belongs to the CPA3 antiporters (TC 2.A.63) subunit E family.</text>
</comment>
<evidence type="ECO:0000256" key="5">
    <source>
        <dbReference type="ARBA" id="ARBA00022989"/>
    </source>
</evidence>
<feature type="transmembrane region" description="Helical" evidence="7">
    <location>
        <begin position="20"/>
        <end position="45"/>
    </location>
</feature>
<dbReference type="GO" id="GO:0008324">
    <property type="term" value="F:monoatomic cation transmembrane transporter activity"/>
    <property type="evidence" value="ECO:0007669"/>
    <property type="project" value="InterPro"/>
</dbReference>
<evidence type="ECO:0000256" key="7">
    <source>
        <dbReference type="SAM" id="Phobius"/>
    </source>
</evidence>
<evidence type="ECO:0000256" key="3">
    <source>
        <dbReference type="ARBA" id="ARBA00022475"/>
    </source>
</evidence>
<keyword evidence="9" id="KW-1185">Reference proteome</keyword>
<evidence type="ECO:0000256" key="2">
    <source>
        <dbReference type="ARBA" id="ARBA00006228"/>
    </source>
</evidence>
<dbReference type="InterPro" id="IPR002758">
    <property type="entry name" value="Cation_antiport_E"/>
</dbReference>
<evidence type="ECO:0000256" key="1">
    <source>
        <dbReference type="ARBA" id="ARBA00004651"/>
    </source>
</evidence>
<keyword evidence="4 7" id="KW-0812">Transmembrane</keyword>
<dbReference type="NCBIfam" id="NF006521">
    <property type="entry name" value="PRK08965.1-5"/>
    <property type="match status" value="1"/>
</dbReference>
<dbReference type="AlphaFoldDB" id="A0A4P7IFH1"/>
<evidence type="ECO:0000256" key="4">
    <source>
        <dbReference type="ARBA" id="ARBA00022692"/>
    </source>
</evidence>
<comment type="subcellular location">
    <subcellularLocation>
        <location evidence="1">Cell membrane</location>
        <topology evidence="1">Multi-pass membrane protein</topology>
    </subcellularLocation>
</comment>
<dbReference type="PANTHER" id="PTHR34584">
    <property type="entry name" value="NA(+)/H(+) ANTIPORTER SUBUNIT E1"/>
    <property type="match status" value="1"/>
</dbReference>
<protein>
    <submittedName>
        <fullName evidence="8">Na+/H+ antiporter subunit E</fullName>
    </submittedName>
</protein>
<organism evidence="8 9">
    <name type="scientific">Nocardioides seonyuensis</name>
    <dbReference type="NCBI Taxonomy" id="2518371"/>
    <lineage>
        <taxon>Bacteria</taxon>
        <taxon>Bacillati</taxon>
        <taxon>Actinomycetota</taxon>
        <taxon>Actinomycetes</taxon>
        <taxon>Propionibacteriales</taxon>
        <taxon>Nocardioidaceae</taxon>
        <taxon>Nocardioides</taxon>
    </lineage>
</organism>
<keyword evidence="3" id="KW-1003">Cell membrane</keyword>